<dbReference type="InterPro" id="IPR018060">
    <property type="entry name" value="HTH_AraC"/>
</dbReference>
<dbReference type="GO" id="GO:0043565">
    <property type="term" value="F:sequence-specific DNA binding"/>
    <property type="evidence" value="ECO:0007669"/>
    <property type="project" value="InterPro"/>
</dbReference>
<protein>
    <submittedName>
        <fullName evidence="5">Helix-turn-helix domain-containing protein</fullName>
    </submittedName>
</protein>
<dbReference type="GO" id="GO:0003824">
    <property type="term" value="F:catalytic activity"/>
    <property type="evidence" value="ECO:0007669"/>
    <property type="project" value="InterPro"/>
</dbReference>
<dbReference type="InterPro" id="IPR051353">
    <property type="entry name" value="Tobamovirus_resist_UPF0261"/>
</dbReference>
<evidence type="ECO:0000259" key="4">
    <source>
        <dbReference type="PROSITE" id="PS01124"/>
    </source>
</evidence>
<dbReference type="GO" id="GO:0003700">
    <property type="term" value="F:DNA-binding transcription factor activity"/>
    <property type="evidence" value="ECO:0007669"/>
    <property type="project" value="InterPro"/>
</dbReference>
<evidence type="ECO:0000313" key="5">
    <source>
        <dbReference type="EMBL" id="RVU92522.1"/>
    </source>
</evidence>
<evidence type="ECO:0000256" key="1">
    <source>
        <dbReference type="ARBA" id="ARBA00023015"/>
    </source>
</evidence>
<dbReference type="InterPro" id="IPR009215">
    <property type="entry name" value="TIM-br_IGPS-like"/>
</dbReference>
<keyword evidence="3" id="KW-0804">Transcription</keyword>
<sequence>MKREAVLNKLNRQIYDGKFLLGVATATGMSAINAKEGGADLILALNSGKFRQMGRSSLGGYLPFANSNDLVMEFSTKELLPILGNSPVLFGVNATDPLLDSDELTHQIKECNFAGVVNYPTISLIDGKFREALEEEQITFSQEVAFIGKAKKAGLFTMGFVTNIREAEQMDQVSPEIICIHLGLTEGGNLGAKKMKSFENMLSTIQDICLKLKELKSTSIIMVYGGPINDLIEVRYVYNKFPEIKGYIGGSTFERINSEQILSSQIKSFKDATHTQHDNLTIQILEGIEKYYDYVDFVKKYIRENYSTTIYMSDLADFTNLSPSYLSDLFKRKVGISFTEYLIKFRLNKAIELMNSTNLRLIEIANSVGYSDYAQFNKIFKKYMKQSPKQYRKSNI</sequence>
<reference evidence="5 6" key="1">
    <citation type="submission" date="2018-12" db="EMBL/GenBank/DDBJ databases">
        <title>A novel vanA-carrying plasmid in a clinical isolate of Enterococcus avium.</title>
        <authorList>
            <person name="Bernasconi O.J."/>
            <person name="Luzzaro F."/>
            <person name="Endimiani A."/>
        </authorList>
    </citation>
    <scope>NUCLEOTIDE SEQUENCE [LARGE SCALE GENOMIC DNA]</scope>
    <source>
        <strain evidence="5 6">LC0559/18</strain>
    </source>
</reference>
<dbReference type="Gene3D" id="1.10.10.60">
    <property type="entry name" value="Homeodomain-like"/>
    <property type="match status" value="2"/>
</dbReference>
<organism evidence="5 6">
    <name type="scientific">Enterococcus avium</name>
    <name type="common">Streptococcus avium</name>
    <dbReference type="NCBI Taxonomy" id="33945"/>
    <lineage>
        <taxon>Bacteria</taxon>
        <taxon>Bacillati</taxon>
        <taxon>Bacillota</taxon>
        <taxon>Bacilli</taxon>
        <taxon>Lactobacillales</taxon>
        <taxon>Enterococcaceae</taxon>
        <taxon>Enterococcus</taxon>
    </lineage>
</organism>
<dbReference type="PANTHER" id="PTHR31862:SF1">
    <property type="entry name" value="UPF0261 DOMAIN PROTEIN (AFU_ORTHOLOGUE AFUA_1G10120)"/>
    <property type="match status" value="1"/>
</dbReference>
<dbReference type="EMBL" id="RYZS01000002">
    <property type="protein sequence ID" value="RVU92522.1"/>
    <property type="molecule type" value="Genomic_DNA"/>
</dbReference>
<evidence type="ECO:0000313" key="6">
    <source>
        <dbReference type="Proteomes" id="UP000288388"/>
    </source>
</evidence>
<evidence type="ECO:0000256" key="3">
    <source>
        <dbReference type="ARBA" id="ARBA00023163"/>
    </source>
</evidence>
<dbReference type="InterPro" id="IPR020449">
    <property type="entry name" value="Tscrpt_reg_AraC-type_HTH"/>
</dbReference>
<name>A0A2N8PTP7_ENTAV</name>
<feature type="domain" description="HTH araC/xylS-type" evidence="4">
    <location>
        <begin position="296"/>
        <end position="394"/>
    </location>
</feature>
<keyword evidence="2" id="KW-0238">DNA-binding</keyword>
<dbReference type="Gene3D" id="3.20.20.70">
    <property type="entry name" value="Aldolase class I"/>
    <property type="match status" value="1"/>
</dbReference>
<dbReference type="Pfam" id="PF09370">
    <property type="entry name" value="PEP_hydrolase"/>
    <property type="match status" value="1"/>
</dbReference>
<dbReference type="Pfam" id="PF12833">
    <property type="entry name" value="HTH_18"/>
    <property type="match status" value="1"/>
</dbReference>
<accession>A0A2N8PTP7</accession>
<dbReference type="PANTHER" id="PTHR31862">
    <property type="entry name" value="UPF0261 DOMAIN PROTEIN (AFU_ORTHOLOGUE AFUA_1G10120)"/>
    <property type="match status" value="1"/>
</dbReference>
<dbReference type="AlphaFoldDB" id="A0A2N8PTP7"/>
<proteinExistence type="predicted"/>
<dbReference type="SMART" id="SM00342">
    <property type="entry name" value="HTH_ARAC"/>
    <property type="match status" value="1"/>
</dbReference>
<comment type="caution">
    <text evidence="5">The sequence shown here is derived from an EMBL/GenBank/DDBJ whole genome shotgun (WGS) entry which is preliminary data.</text>
</comment>
<dbReference type="InterPro" id="IPR015813">
    <property type="entry name" value="Pyrv/PenolPyrv_kinase-like_dom"/>
</dbReference>
<dbReference type="Proteomes" id="UP000288388">
    <property type="component" value="Unassembled WGS sequence"/>
</dbReference>
<dbReference type="SUPFAM" id="SSF46689">
    <property type="entry name" value="Homeodomain-like"/>
    <property type="match status" value="2"/>
</dbReference>
<dbReference type="InterPro" id="IPR013785">
    <property type="entry name" value="Aldolase_TIM"/>
</dbReference>
<evidence type="ECO:0000256" key="2">
    <source>
        <dbReference type="ARBA" id="ARBA00023125"/>
    </source>
</evidence>
<dbReference type="PROSITE" id="PS01124">
    <property type="entry name" value="HTH_ARAC_FAMILY_2"/>
    <property type="match status" value="1"/>
</dbReference>
<dbReference type="RefSeq" id="WP_049219825.1">
    <property type="nucleotide sequence ID" value="NZ_JBDMGC010000019.1"/>
</dbReference>
<dbReference type="SUPFAM" id="SSF51621">
    <property type="entry name" value="Phosphoenolpyruvate/pyruvate domain"/>
    <property type="match status" value="1"/>
</dbReference>
<dbReference type="InterPro" id="IPR009057">
    <property type="entry name" value="Homeodomain-like_sf"/>
</dbReference>
<dbReference type="InterPro" id="IPR018062">
    <property type="entry name" value="HTH_AraC-typ_CS"/>
</dbReference>
<dbReference type="PROSITE" id="PS00041">
    <property type="entry name" value="HTH_ARAC_FAMILY_1"/>
    <property type="match status" value="1"/>
</dbReference>
<dbReference type="PRINTS" id="PR00032">
    <property type="entry name" value="HTHARAC"/>
</dbReference>
<keyword evidence="1" id="KW-0805">Transcription regulation</keyword>
<gene>
    <name evidence="5" type="ORF">EK398_18565</name>
</gene>